<feature type="domain" description="Aminotransferase class I/classII large" evidence="6">
    <location>
        <begin position="30"/>
        <end position="381"/>
    </location>
</feature>
<dbReference type="NCBIfam" id="TIGR04350">
    <property type="entry name" value="C_S_lyase_PatB"/>
    <property type="match status" value="1"/>
</dbReference>
<dbReference type="InterPro" id="IPR015424">
    <property type="entry name" value="PyrdxlP-dep_Trfase"/>
</dbReference>
<comment type="similarity">
    <text evidence="5">Belongs to the class-II pyridoxal-phosphate-dependent aminotransferase family. MalY/PatB cystathionine beta-lyase subfamily.</text>
</comment>
<dbReference type="InterPro" id="IPR015422">
    <property type="entry name" value="PyrdxlP-dep_Trfase_small"/>
</dbReference>
<name>A0A414Q2T6_FUSMR</name>
<dbReference type="EC" id="4.4.1.13" evidence="2"/>
<evidence type="ECO:0000313" key="8">
    <source>
        <dbReference type="Proteomes" id="UP000284676"/>
    </source>
</evidence>
<dbReference type="EMBL" id="QRHL01000001">
    <property type="protein sequence ID" value="RHF74992.1"/>
    <property type="molecule type" value="Genomic_DNA"/>
</dbReference>
<dbReference type="SUPFAM" id="SSF53383">
    <property type="entry name" value="PLP-dependent transferases"/>
    <property type="match status" value="1"/>
</dbReference>
<dbReference type="CDD" id="cd00609">
    <property type="entry name" value="AAT_like"/>
    <property type="match status" value="1"/>
</dbReference>
<keyword evidence="7" id="KW-0032">Aminotransferase</keyword>
<keyword evidence="4" id="KW-0456">Lyase</keyword>
<dbReference type="GO" id="GO:0047804">
    <property type="term" value="F:cysteine-S-conjugate beta-lyase activity"/>
    <property type="evidence" value="ECO:0007669"/>
    <property type="project" value="UniProtKB-EC"/>
</dbReference>
<protein>
    <recommendedName>
        <fullName evidence="2">cysteine-S-conjugate beta-lyase</fullName>
        <ecNumber evidence="2">4.4.1.13</ecNumber>
    </recommendedName>
</protein>
<dbReference type="PANTHER" id="PTHR43525">
    <property type="entry name" value="PROTEIN MALY"/>
    <property type="match status" value="1"/>
</dbReference>
<dbReference type="RefSeq" id="WP_117709217.1">
    <property type="nucleotide sequence ID" value="NZ_QRHL01000001.1"/>
</dbReference>
<dbReference type="Gene3D" id="3.40.640.10">
    <property type="entry name" value="Type I PLP-dependent aspartate aminotransferase-like (Major domain)"/>
    <property type="match status" value="1"/>
</dbReference>
<dbReference type="InterPro" id="IPR051798">
    <property type="entry name" value="Class-II_PLP-Dep_Aminotrans"/>
</dbReference>
<comment type="cofactor">
    <cofactor evidence="1">
        <name>pyridoxal 5'-phosphate</name>
        <dbReference type="ChEBI" id="CHEBI:597326"/>
    </cofactor>
</comment>
<evidence type="ECO:0000259" key="6">
    <source>
        <dbReference type="Pfam" id="PF00155"/>
    </source>
</evidence>
<dbReference type="Gene3D" id="3.90.1150.10">
    <property type="entry name" value="Aspartate Aminotransferase, domain 1"/>
    <property type="match status" value="1"/>
</dbReference>
<dbReference type="InterPro" id="IPR004839">
    <property type="entry name" value="Aminotransferase_I/II_large"/>
</dbReference>
<dbReference type="PANTHER" id="PTHR43525:SF1">
    <property type="entry name" value="PROTEIN MALY"/>
    <property type="match status" value="1"/>
</dbReference>
<accession>A0A414Q2T6</accession>
<sequence>MNFDTVIDRKGTYCTQWDYVKDRFGKDGLLPFTISDMDFQAPKEIIEALIKRVNHGVFGYSRWNHEDFKNSIEFWYKSRFNYQIDKEWILYAPSVIYSVAKFIEMKSGKGDGVLIFTPAYDGFFKVIGDNDRKIISSPLIKNGNNYEVDFEDFEKKCKEAKIFLMCSPHNPVGKVWSREELEKIISICKKYNIFIISDEIHMDIVYKGKHTPILEVAGDYIESIAICTAASKTFNIPALGGAYILCTTNLDRDEYLRILKNKEALSSPSILGVIATIVAYNQCGYWVDGLLKYTKENIEYVREYLKENIPELTCDISDGCYFAWIDFSKLNISSESFQKALIDIGKVAIMPGVTYGEEGKNYLRLNIGCPREKVKDGLSRLKLAVESFKK</sequence>
<gene>
    <name evidence="7" type="ORF">DW663_00960</name>
</gene>
<dbReference type="InterPro" id="IPR015421">
    <property type="entry name" value="PyrdxlP-dep_Trfase_major"/>
</dbReference>
<dbReference type="AlphaFoldDB" id="A0A414Q2T6"/>
<dbReference type="GO" id="GO:0030170">
    <property type="term" value="F:pyridoxal phosphate binding"/>
    <property type="evidence" value="ECO:0007669"/>
    <property type="project" value="InterPro"/>
</dbReference>
<evidence type="ECO:0000256" key="4">
    <source>
        <dbReference type="ARBA" id="ARBA00023239"/>
    </source>
</evidence>
<keyword evidence="7" id="KW-0808">Transferase</keyword>
<evidence type="ECO:0000256" key="5">
    <source>
        <dbReference type="ARBA" id="ARBA00037974"/>
    </source>
</evidence>
<keyword evidence="3" id="KW-0663">Pyridoxal phosphate</keyword>
<evidence type="ECO:0000256" key="2">
    <source>
        <dbReference type="ARBA" id="ARBA00012224"/>
    </source>
</evidence>
<comment type="caution">
    <text evidence="7">The sequence shown here is derived from an EMBL/GenBank/DDBJ whole genome shotgun (WGS) entry which is preliminary data.</text>
</comment>
<reference evidence="7 8" key="1">
    <citation type="submission" date="2018-08" db="EMBL/GenBank/DDBJ databases">
        <title>A genome reference for cultivated species of the human gut microbiota.</title>
        <authorList>
            <person name="Zou Y."/>
            <person name="Xue W."/>
            <person name="Luo G."/>
        </authorList>
    </citation>
    <scope>NUCLEOTIDE SEQUENCE [LARGE SCALE GENOMIC DNA]</scope>
    <source>
        <strain evidence="7 8">AM25-1</strain>
    </source>
</reference>
<evidence type="ECO:0000256" key="1">
    <source>
        <dbReference type="ARBA" id="ARBA00001933"/>
    </source>
</evidence>
<evidence type="ECO:0000256" key="3">
    <source>
        <dbReference type="ARBA" id="ARBA00022898"/>
    </source>
</evidence>
<dbReference type="Pfam" id="PF00155">
    <property type="entry name" value="Aminotran_1_2"/>
    <property type="match status" value="1"/>
</dbReference>
<dbReference type="Proteomes" id="UP000284676">
    <property type="component" value="Unassembled WGS sequence"/>
</dbReference>
<dbReference type="InterPro" id="IPR027619">
    <property type="entry name" value="C-S_lyase_PatB-like"/>
</dbReference>
<organism evidence="7 8">
    <name type="scientific">Fusobacterium mortiferum</name>
    <dbReference type="NCBI Taxonomy" id="850"/>
    <lineage>
        <taxon>Bacteria</taxon>
        <taxon>Fusobacteriati</taxon>
        <taxon>Fusobacteriota</taxon>
        <taxon>Fusobacteriia</taxon>
        <taxon>Fusobacteriales</taxon>
        <taxon>Fusobacteriaceae</taxon>
        <taxon>Fusobacterium</taxon>
    </lineage>
</organism>
<dbReference type="GO" id="GO:0008483">
    <property type="term" value="F:transaminase activity"/>
    <property type="evidence" value="ECO:0007669"/>
    <property type="project" value="UniProtKB-KW"/>
</dbReference>
<proteinExistence type="inferred from homology"/>
<evidence type="ECO:0000313" key="7">
    <source>
        <dbReference type="EMBL" id="RHF74992.1"/>
    </source>
</evidence>